<gene>
    <name evidence="5" type="ORF">U9M48_041020</name>
</gene>
<dbReference type="GO" id="GO:0032418">
    <property type="term" value="P:lysosome localization"/>
    <property type="evidence" value="ECO:0007669"/>
    <property type="project" value="TreeGrafter"/>
</dbReference>
<keyword evidence="2" id="KW-0175">Coiled coil</keyword>
<dbReference type="PANTHER" id="PTHR31305:SF2">
    <property type="entry name" value="SNARE-ASSOCIATED PROTEIN SNAPIN"/>
    <property type="match status" value="1"/>
</dbReference>
<dbReference type="PANTHER" id="PTHR31305">
    <property type="entry name" value="SNARE-ASSOCIATED PROTEIN SNAPIN"/>
    <property type="match status" value="1"/>
</dbReference>
<evidence type="ECO:0000256" key="3">
    <source>
        <dbReference type="ARBA" id="ARBA00033330"/>
    </source>
</evidence>
<dbReference type="GO" id="GO:0006886">
    <property type="term" value="P:intracellular protein transport"/>
    <property type="evidence" value="ECO:0007669"/>
    <property type="project" value="InterPro"/>
</dbReference>
<dbReference type="AlphaFoldDB" id="A0AAQ3URS2"/>
<accession>A0AAQ3URS2</accession>
<dbReference type="InterPro" id="IPR017246">
    <property type="entry name" value="Snapin"/>
</dbReference>
<dbReference type="GO" id="GO:0000149">
    <property type="term" value="F:SNARE binding"/>
    <property type="evidence" value="ECO:0007669"/>
    <property type="project" value="TreeGrafter"/>
</dbReference>
<evidence type="ECO:0000256" key="2">
    <source>
        <dbReference type="ARBA" id="ARBA00023054"/>
    </source>
</evidence>
<dbReference type="GO" id="GO:0099078">
    <property type="term" value="C:BORC complex"/>
    <property type="evidence" value="ECO:0007669"/>
    <property type="project" value="TreeGrafter"/>
</dbReference>
<dbReference type="Proteomes" id="UP001341281">
    <property type="component" value="Chromosome 09"/>
</dbReference>
<dbReference type="GO" id="GO:0008333">
    <property type="term" value="P:endosome to lysosome transport"/>
    <property type="evidence" value="ECO:0007669"/>
    <property type="project" value="TreeGrafter"/>
</dbReference>
<evidence type="ECO:0000256" key="4">
    <source>
        <dbReference type="SAM" id="MobiDB-lite"/>
    </source>
</evidence>
<evidence type="ECO:0000313" key="6">
    <source>
        <dbReference type="Proteomes" id="UP001341281"/>
    </source>
</evidence>
<feature type="region of interest" description="Disordered" evidence="4">
    <location>
        <begin position="1"/>
        <end position="56"/>
    </location>
</feature>
<dbReference type="EMBL" id="CP144753">
    <property type="protein sequence ID" value="WVZ95227.1"/>
    <property type="molecule type" value="Genomic_DNA"/>
</dbReference>
<reference evidence="5 6" key="1">
    <citation type="submission" date="2024-02" db="EMBL/GenBank/DDBJ databases">
        <title>High-quality chromosome-scale genome assembly of Pensacola bahiagrass (Paspalum notatum Flugge var. saurae).</title>
        <authorList>
            <person name="Vega J.M."/>
            <person name="Podio M."/>
            <person name="Orjuela J."/>
            <person name="Siena L.A."/>
            <person name="Pessino S.C."/>
            <person name="Combes M.C."/>
            <person name="Mariac C."/>
            <person name="Albertini E."/>
            <person name="Pupilli F."/>
            <person name="Ortiz J.P.A."/>
            <person name="Leblanc O."/>
        </authorList>
    </citation>
    <scope>NUCLEOTIDE SEQUENCE [LARGE SCALE GENOMIC DNA]</scope>
    <source>
        <strain evidence="5">R1</strain>
        <tissue evidence="5">Leaf</tissue>
    </source>
</reference>
<protein>
    <recommendedName>
        <fullName evidence="3">Biogenesis of lysosome-related organelles complex 1 subunit 7</fullName>
    </recommendedName>
</protein>
<name>A0AAQ3URS2_PASNO</name>
<dbReference type="GO" id="GO:0007040">
    <property type="term" value="P:lysosome organization"/>
    <property type="evidence" value="ECO:0007669"/>
    <property type="project" value="TreeGrafter"/>
</dbReference>
<comment type="similarity">
    <text evidence="1">Belongs to the SNAPIN family.</text>
</comment>
<dbReference type="Pfam" id="PF14712">
    <property type="entry name" value="Snapin_Pallidin"/>
    <property type="match status" value="1"/>
</dbReference>
<organism evidence="5 6">
    <name type="scientific">Paspalum notatum var. saurae</name>
    <dbReference type="NCBI Taxonomy" id="547442"/>
    <lineage>
        <taxon>Eukaryota</taxon>
        <taxon>Viridiplantae</taxon>
        <taxon>Streptophyta</taxon>
        <taxon>Embryophyta</taxon>
        <taxon>Tracheophyta</taxon>
        <taxon>Spermatophyta</taxon>
        <taxon>Magnoliopsida</taxon>
        <taxon>Liliopsida</taxon>
        <taxon>Poales</taxon>
        <taxon>Poaceae</taxon>
        <taxon>PACMAD clade</taxon>
        <taxon>Panicoideae</taxon>
        <taxon>Andropogonodae</taxon>
        <taxon>Paspaleae</taxon>
        <taxon>Paspalinae</taxon>
        <taxon>Paspalum</taxon>
    </lineage>
</organism>
<evidence type="ECO:0000256" key="1">
    <source>
        <dbReference type="ARBA" id="ARBA00006111"/>
    </source>
</evidence>
<dbReference type="InterPro" id="IPR028119">
    <property type="entry name" value="Snapin/Pallidin/Snn1"/>
</dbReference>
<proteinExistence type="inferred from homology"/>
<keyword evidence="6" id="KW-1185">Reference proteome</keyword>
<sequence>MVPSRRCGLDKGRALAAPPPGRGVGDGGVEDENTASPSEQCEAAGGVENESTSSPPEQCEALASAIAGVLGGALQEHKEQVAATAQSQDGVVAAIDRLNGELDKLLENAPSLVIMQHSVRISSIRKRISALNMLLKSIQRRIDNIERIISTGMASGSGCDNNITHLLYRNPEVSWIKYHEASTEDQVLEG</sequence>
<dbReference type="GO" id="GO:0031083">
    <property type="term" value="C:BLOC-1 complex"/>
    <property type="evidence" value="ECO:0007669"/>
    <property type="project" value="InterPro"/>
</dbReference>
<evidence type="ECO:0000313" key="5">
    <source>
        <dbReference type="EMBL" id="WVZ95227.1"/>
    </source>
</evidence>